<organism evidence="9 10">
    <name type="scientific">Hydrogenispora ethanolica</name>
    <dbReference type="NCBI Taxonomy" id="1082276"/>
    <lineage>
        <taxon>Bacteria</taxon>
        <taxon>Bacillati</taxon>
        <taxon>Bacillota</taxon>
        <taxon>Hydrogenispora</taxon>
    </lineage>
</organism>
<dbReference type="GO" id="GO:0055085">
    <property type="term" value="P:transmembrane transport"/>
    <property type="evidence" value="ECO:0007669"/>
    <property type="project" value="InterPro"/>
</dbReference>
<dbReference type="RefSeq" id="WP_243662998.1">
    <property type="nucleotide sequence ID" value="NZ_SLUN01000024.1"/>
</dbReference>
<name>A0A4R1RA16_HYDET</name>
<evidence type="ECO:0000313" key="9">
    <source>
        <dbReference type="EMBL" id="TCL62584.1"/>
    </source>
</evidence>
<dbReference type="InterPro" id="IPR035906">
    <property type="entry name" value="MetI-like_sf"/>
</dbReference>
<keyword evidence="2 7" id="KW-0813">Transport</keyword>
<feature type="transmembrane region" description="Helical" evidence="7">
    <location>
        <begin position="153"/>
        <end position="177"/>
    </location>
</feature>
<proteinExistence type="inferred from homology"/>
<feature type="transmembrane region" description="Helical" evidence="7">
    <location>
        <begin position="109"/>
        <end position="133"/>
    </location>
</feature>
<dbReference type="Pfam" id="PF00528">
    <property type="entry name" value="BPD_transp_1"/>
    <property type="match status" value="1"/>
</dbReference>
<dbReference type="InterPro" id="IPR000515">
    <property type="entry name" value="MetI-like"/>
</dbReference>
<comment type="subcellular location">
    <subcellularLocation>
        <location evidence="1 7">Cell membrane</location>
        <topology evidence="1 7">Multi-pass membrane protein</topology>
    </subcellularLocation>
</comment>
<keyword evidence="5 7" id="KW-1133">Transmembrane helix</keyword>
<evidence type="ECO:0000256" key="7">
    <source>
        <dbReference type="RuleBase" id="RU363032"/>
    </source>
</evidence>
<dbReference type="PANTHER" id="PTHR43744:SF12">
    <property type="entry name" value="ABC TRANSPORTER PERMEASE PROTEIN MG189-RELATED"/>
    <property type="match status" value="1"/>
</dbReference>
<evidence type="ECO:0000259" key="8">
    <source>
        <dbReference type="PROSITE" id="PS50928"/>
    </source>
</evidence>
<keyword evidence="3" id="KW-1003">Cell membrane</keyword>
<dbReference type="EMBL" id="SLUN01000024">
    <property type="protein sequence ID" value="TCL62584.1"/>
    <property type="molecule type" value="Genomic_DNA"/>
</dbReference>
<dbReference type="GO" id="GO:0005886">
    <property type="term" value="C:plasma membrane"/>
    <property type="evidence" value="ECO:0007669"/>
    <property type="project" value="UniProtKB-SubCell"/>
</dbReference>
<evidence type="ECO:0000256" key="2">
    <source>
        <dbReference type="ARBA" id="ARBA00022448"/>
    </source>
</evidence>
<protein>
    <submittedName>
        <fullName evidence="9">Carbohydrate ABC transporter membrane protein 2 (CUT1 family)</fullName>
    </submittedName>
</protein>
<keyword evidence="6 7" id="KW-0472">Membrane</keyword>
<feature type="domain" description="ABC transmembrane type-1" evidence="8">
    <location>
        <begin position="74"/>
        <end position="277"/>
    </location>
</feature>
<evidence type="ECO:0000313" key="10">
    <source>
        <dbReference type="Proteomes" id="UP000295008"/>
    </source>
</evidence>
<feature type="transmembrane region" description="Helical" evidence="7">
    <location>
        <begin position="256"/>
        <end position="277"/>
    </location>
</feature>
<comment type="caution">
    <text evidence="9">The sequence shown here is derived from an EMBL/GenBank/DDBJ whole genome shotgun (WGS) entry which is preliminary data.</text>
</comment>
<evidence type="ECO:0000256" key="3">
    <source>
        <dbReference type="ARBA" id="ARBA00022475"/>
    </source>
</evidence>
<evidence type="ECO:0000256" key="5">
    <source>
        <dbReference type="ARBA" id="ARBA00022989"/>
    </source>
</evidence>
<feature type="transmembrane region" description="Helical" evidence="7">
    <location>
        <begin position="198"/>
        <end position="217"/>
    </location>
</feature>
<reference evidence="9 10" key="1">
    <citation type="submission" date="2019-03" db="EMBL/GenBank/DDBJ databases">
        <title>Genomic Encyclopedia of Type Strains, Phase IV (KMG-IV): sequencing the most valuable type-strain genomes for metagenomic binning, comparative biology and taxonomic classification.</title>
        <authorList>
            <person name="Goeker M."/>
        </authorList>
    </citation>
    <scope>NUCLEOTIDE SEQUENCE [LARGE SCALE GENOMIC DNA]</scope>
    <source>
        <strain evidence="9 10">LX-B</strain>
    </source>
</reference>
<keyword evidence="4 7" id="KW-0812">Transmembrane</keyword>
<dbReference type="PROSITE" id="PS50928">
    <property type="entry name" value="ABC_TM1"/>
    <property type="match status" value="1"/>
</dbReference>
<dbReference type="AlphaFoldDB" id="A0A4R1RA16"/>
<keyword evidence="10" id="KW-1185">Reference proteome</keyword>
<evidence type="ECO:0000256" key="1">
    <source>
        <dbReference type="ARBA" id="ARBA00004651"/>
    </source>
</evidence>
<dbReference type="PANTHER" id="PTHR43744">
    <property type="entry name" value="ABC TRANSPORTER PERMEASE PROTEIN MG189-RELATED-RELATED"/>
    <property type="match status" value="1"/>
</dbReference>
<comment type="similarity">
    <text evidence="7">Belongs to the binding-protein-dependent transport system permease family.</text>
</comment>
<dbReference type="Proteomes" id="UP000295008">
    <property type="component" value="Unassembled WGS sequence"/>
</dbReference>
<evidence type="ECO:0000256" key="6">
    <source>
        <dbReference type="ARBA" id="ARBA00023136"/>
    </source>
</evidence>
<dbReference type="CDD" id="cd06261">
    <property type="entry name" value="TM_PBP2"/>
    <property type="match status" value="1"/>
</dbReference>
<sequence>MSKEMIKPQVKKVLLIGAMFLLSLIMLFPFMLMLSTSLKSGAELMEPAFRIIPKVWMFDNYRIAMQTGNWSLYFWNSFVVTGLSVLISLVINSTAGYAFARLKFKGRDFLFMVALVGMMVPQQVSMVPLFTILRKIPLVGGNDWFGNGGHGFINSYWGMILPYIGGAFGVFLFRQFFMNFPSSLDDAAKIDGLGRIKAFYYIYMPLSLPVFATLAALKTTQVWSEYIWPLIITQTDAMKTVQLALTVFRTENEVHWNLLMAATAVITLPLIAVFLGAQKYFVEGIASTGMK</sequence>
<dbReference type="SUPFAM" id="SSF161098">
    <property type="entry name" value="MetI-like"/>
    <property type="match status" value="1"/>
</dbReference>
<feature type="transmembrane region" description="Helical" evidence="7">
    <location>
        <begin position="12"/>
        <end position="34"/>
    </location>
</feature>
<evidence type="ECO:0000256" key="4">
    <source>
        <dbReference type="ARBA" id="ARBA00022692"/>
    </source>
</evidence>
<feature type="transmembrane region" description="Helical" evidence="7">
    <location>
        <begin position="73"/>
        <end position="97"/>
    </location>
</feature>
<gene>
    <name evidence="9" type="ORF">EDC14_102451</name>
</gene>
<dbReference type="Gene3D" id="1.10.3720.10">
    <property type="entry name" value="MetI-like"/>
    <property type="match status" value="1"/>
</dbReference>
<accession>A0A4R1RA16</accession>